<dbReference type="InterPro" id="IPR003838">
    <property type="entry name" value="ABC3_permease_C"/>
</dbReference>
<keyword evidence="2" id="KW-1003">Cell membrane</keyword>
<keyword evidence="5 6" id="KW-0472">Membrane</keyword>
<evidence type="ECO:0000256" key="5">
    <source>
        <dbReference type="ARBA" id="ARBA00023136"/>
    </source>
</evidence>
<dbReference type="EMBL" id="AUVB01000054">
    <property type="protein sequence ID" value="KGE03403.1"/>
    <property type="molecule type" value="Genomic_DNA"/>
</dbReference>
<feature type="transmembrane region" description="Helical" evidence="6">
    <location>
        <begin position="21"/>
        <end position="44"/>
    </location>
</feature>
<proteinExistence type="predicted"/>
<feature type="transmembrane region" description="Helical" evidence="6">
    <location>
        <begin position="747"/>
        <end position="771"/>
    </location>
</feature>
<feature type="domain" description="ABC3 transporter permease C-terminal" evidence="7">
    <location>
        <begin position="266"/>
        <end position="382"/>
    </location>
</feature>
<dbReference type="Pfam" id="PF02687">
    <property type="entry name" value="FtsX"/>
    <property type="match status" value="2"/>
</dbReference>
<evidence type="ECO:0000259" key="7">
    <source>
        <dbReference type="Pfam" id="PF02687"/>
    </source>
</evidence>
<dbReference type="GO" id="GO:0005886">
    <property type="term" value="C:plasma membrane"/>
    <property type="evidence" value="ECO:0007669"/>
    <property type="project" value="UniProtKB-SubCell"/>
</dbReference>
<evidence type="ECO:0000256" key="2">
    <source>
        <dbReference type="ARBA" id="ARBA00022475"/>
    </source>
</evidence>
<evidence type="ECO:0000256" key="6">
    <source>
        <dbReference type="SAM" id="Phobius"/>
    </source>
</evidence>
<evidence type="ECO:0000313" key="8">
    <source>
        <dbReference type="EMBL" id="KGE03403.1"/>
    </source>
</evidence>
<dbReference type="InterPro" id="IPR038766">
    <property type="entry name" value="Membrane_comp_ABC_pdt"/>
</dbReference>
<dbReference type="eggNOG" id="COG3127">
    <property type="taxonomic scope" value="Bacteria"/>
</dbReference>
<protein>
    <submittedName>
        <fullName evidence="8">Putative ABC transporter, permease protein</fullName>
    </submittedName>
</protein>
<dbReference type="Proteomes" id="UP000029640">
    <property type="component" value="Unassembled WGS sequence"/>
</dbReference>
<keyword evidence="4 6" id="KW-1133">Transmembrane helix</keyword>
<dbReference type="RefSeq" id="WP_236629731.1">
    <property type="nucleotide sequence ID" value="NZ_KN234745.1"/>
</dbReference>
<accession>A0A095VQK4</accession>
<feature type="transmembrane region" description="Helical" evidence="6">
    <location>
        <begin position="421"/>
        <end position="444"/>
    </location>
</feature>
<feature type="transmembrane region" description="Helical" evidence="6">
    <location>
        <begin position="398"/>
        <end position="415"/>
    </location>
</feature>
<dbReference type="AlphaFoldDB" id="A0A095VQK4"/>
<name>A0A095VQK4_9GAMM</name>
<sequence>MNAATLPGRSALRLLSRDWRGGDLGVLIAALVLAVAVVTGISAFTARLQGALAQESNRFLAADLVVEASRPLPDPWLEEAAGRGLRTARVVTFTSMVSAGDEAMALGAVKAVSSAYPLRGELTASVEPFGSATSRSSGPEPGTVWLDSRLFALLATAHGASVEVGRARFTVTAAVRTEPDRGASFFGAGPRVLMHADDLPATGVVQPGSRVRYRQLFAGEPGAVADYRSWLEDQLAPGQRVLSVAEGQPGVASALDRAERFLLLAGSLGVLLAAVAIALAARRFCARHADYVAIMKSLGATTGYVGRLYGGSLALLGLAATLAGCLAGLLLQAVAFDLLASRLPFDPGPAGWRPWFVGGVTALVCLGCFAWPPLWRLAGASPLRVLRRDLPLDSGRGLIDYGLGLAAVSGLMAWYSRDLALAGAVLAGLALTVVLGGGAAALLLRGGRLVGMRAGSIWRLALASLQRRGAGNALQVVMFSIAIMLLLLLTLVRSSLIDSWQAQLPPEAPDHFMLNIAPEEVAAIEQRLRADGIAAEGLYPMIRGRIMAVNGEPLPAEGDDDGTRQREANFTWSATPPPGNELLAGRWWEPDSDQALVSLEADFAERLGAGTGDRLELRVGAQTLSVTVASLRAVDWESMRPNFFMIFPPRLLADYPATFMTSFHLGGDKAFLNGLLREFPTVSVIEMDMVLSQLRSIVGQVSAAIELVLALILLAGALVLVAGVQASVDSRLQESALLRSLGARRGLVLGALAIEFAALGLFAGVLATVGAELSAWLLQTQVLEMAYRPTPWLWPLGLVGSALLIAVLGVLGCRRVVNTPPLAVLREEAG</sequence>
<gene>
    <name evidence="8" type="ORF">HRUBRA_01782</name>
</gene>
<comment type="caution">
    <text evidence="8">The sequence shown here is derived from an EMBL/GenBank/DDBJ whole genome shotgun (WGS) entry which is preliminary data.</text>
</comment>
<dbReference type="PANTHER" id="PTHR30287">
    <property type="entry name" value="MEMBRANE COMPONENT OF PREDICTED ABC SUPERFAMILY METABOLITE UPTAKE TRANSPORTER"/>
    <property type="match status" value="1"/>
</dbReference>
<feature type="transmembrane region" description="Helical" evidence="6">
    <location>
        <begin position="473"/>
        <end position="492"/>
    </location>
</feature>
<evidence type="ECO:0000256" key="1">
    <source>
        <dbReference type="ARBA" id="ARBA00004651"/>
    </source>
</evidence>
<dbReference type="HOGENOM" id="CLU_009475_2_0_6"/>
<keyword evidence="3 6" id="KW-0812">Transmembrane</keyword>
<feature type="transmembrane region" description="Helical" evidence="6">
    <location>
        <begin position="261"/>
        <end position="281"/>
    </location>
</feature>
<feature type="domain" description="ABC3 transporter permease C-terminal" evidence="7">
    <location>
        <begin position="708"/>
        <end position="821"/>
    </location>
</feature>
<dbReference type="PANTHER" id="PTHR30287:SF1">
    <property type="entry name" value="INNER MEMBRANE PROTEIN"/>
    <property type="match status" value="1"/>
</dbReference>
<feature type="transmembrane region" description="Helical" evidence="6">
    <location>
        <begin position="791"/>
        <end position="811"/>
    </location>
</feature>
<evidence type="ECO:0000256" key="3">
    <source>
        <dbReference type="ARBA" id="ARBA00022692"/>
    </source>
</evidence>
<keyword evidence="9" id="KW-1185">Reference proteome</keyword>
<evidence type="ECO:0000256" key="4">
    <source>
        <dbReference type="ARBA" id="ARBA00022989"/>
    </source>
</evidence>
<feature type="transmembrane region" description="Helical" evidence="6">
    <location>
        <begin position="355"/>
        <end position="377"/>
    </location>
</feature>
<feature type="transmembrane region" description="Helical" evidence="6">
    <location>
        <begin position="313"/>
        <end position="335"/>
    </location>
</feature>
<dbReference type="STRING" id="1265313.HRUBRA_01782"/>
<evidence type="ECO:0000313" key="9">
    <source>
        <dbReference type="Proteomes" id="UP000029640"/>
    </source>
</evidence>
<comment type="subcellular location">
    <subcellularLocation>
        <location evidence="1">Cell membrane</location>
        <topology evidence="1">Multi-pass membrane protein</topology>
    </subcellularLocation>
</comment>
<reference evidence="8 9" key="1">
    <citation type="journal article" date="2014" name="Genome Announc.">
        <title>Genome Sequence of Gammaproteobacterial Pseudohaliea rubra Type Strain DSM 19751, Isolated from Coastal Seawater of the Mediterranean Sea.</title>
        <authorList>
            <person name="Spring S."/>
            <person name="Fiebig A."/>
            <person name="Riedel T."/>
            <person name="Goker M."/>
            <person name="Klenk H.P."/>
        </authorList>
    </citation>
    <scope>NUCLEOTIDE SEQUENCE [LARGE SCALE GENOMIC DNA]</scope>
    <source>
        <strain evidence="8 9">DSM 19751</strain>
    </source>
</reference>
<dbReference type="PATRIC" id="fig|1265313.6.peg.1761"/>
<organism evidence="8 9">
    <name type="scientific">Pseudohaliea rubra DSM 19751</name>
    <dbReference type="NCBI Taxonomy" id="1265313"/>
    <lineage>
        <taxon>Bacteria</taxon>
        <taxon>Pseudomonadati</taxon>
        <taxon>Pseudomonadota</taxon>
        <taxon>Gammaproteobacteria</taxon>
        <taxon>Cellvibrionales</taxon>
        <taxon>Halieaceae</taxon>
        <taxon>Pseudohaliea</taxon>
    </lineage>
</organism>
<feature type="transmembrane region" description="Helical" evidence="6">
    <location>
        <begin position="703"/>
        <end position="726"/>
    </location>
</feature>